<accession>A0A814ZTF6</accession>
<protein>
    <recommendedName>
        <fullName evidence="2">peptidylprolyl isomerase</fullName>
        <ecNumber evidence="2">5.2.1.8</ecNumber>
    </recommendedName>
</protein>
<evidence type="ECO:0000256" key="3">
    <source>
        <dbReference type="ARBA" id="ARBA00023110"/>
    </source>
</evidence>
<dbReference type="PROSITE" id="PS50072">
    <property type="entry name" value="CSA_PPIASE_2"/>
    <property type="match status" value="1"/>
</dbReference>
<feature type="compositionally biased region" description="Polar residues" evidence="5">
    <location>
        <begin position="713"/>
        <end position="723"/>
    </location>
</feature>
<dbReference type="Proteomes" id="UP000663832">
    <property type="component" value="Unassembled WGS sequence"/>
</dbReference>
<reference evidence="7" key="1">
    <citation type="submission" date="2021-02" db="EMBL/GenBank/DDBJ databases">
        <authorList>
            <person name="Nowell W R."/>
        </authorList>
    </citation>
    <scope>NUCLEOTIDE SEQUENCE</scope>
</reference>
<evidence type="ECO:0000313" key="10">
    <source>
        <dbReference type="Proteomes" id="UP000663877"/>
    </source>
</evidence>
<feature type="compositionally biased region" description="Low complexity" evidence="5">
    <location>
        <begin position="627"/>
        <end position="640"/>
    </location>
</feature>
<keyword evidence="4" id="KW-0413">Isomerase</keyword>
<evidence type="ECO:0000313" key="9">
    <source>
        <dbReference type="Proteomes" id="UP000663832"/>
    </source>
</evidence>
<evidence type="ECO:0000313" key="7">
    <source>
        <dbReference type="EMBL" id="CAF1248166.1"/>
    </source>
</evidence>
<dbReference type="GO" id="GO:0005739">
    <property type="term" value="C:mitochondrion"/>
    <property type="evidence" value="ECO:0007669"/>
    <property type="project" value="TreeGrafter"/>
</dbReference>
<evidence type="ECO:0000313" key="8">
    <source>
        <dbReference type="EMBL" id="CAF1411997.1"/>
    </source>
</evidence>
<dbReference type="InterPro" id="IPR020892">
    <property type="entry name" value="Cyclophilin-type_PPIase_CS"/>
</dbReference>
<evidence type="ECO:0000256" key="2">
    <source>
        <dbReference type="ARBA" id="ARBA00013194"/>
    </source>
</evidence>
<dbReference type="GO" id="GO:0016018">
    <property type="term" value="F:cyclosporin A binding"/>
    <property type="evidence" value="ECO:0007669"/>
    <property type="project" value="TreeGrafter"/>
</dbReference>
<comment type="catalytic activity">
    <reaction evidence="1">
        <text>[protein]-peptidylproline (omega=180) = [protein]-peptidylproline (omega=0)</text>
        <dbReference type="Rhea" id="RHEA:16237"/>
        <dbReference type="Rhea" id="RHEA-COMP:10747"/>
        <dbReference type="Rhea" id="RHEA-COMP:10748"/>
        <dbReference type="ChEBI" id="CHEBI:83833"/>
        <dbReference type="ChEBI" id="CHEBI:83834"/>
        <dbReference type="EC" id="5.2.1.8"/>
    </reaction>
</comment>
<dbReference type="EMBL" id="CAJNOI010000336">
    <property type="protein sequence ID" value="CAF1248166.1"/>
    <property type="molecule type" value="Genomic_DNA"/>
</dbReference>
<dbReference type="Gene3D" id="2.40.100.10">
    <property type="entry name" value="Cyclophilin-like"/>
    <property type="match status" value="1"/>
</dbReference>
<dbReference type="EMBL" id="CAJNOM010000392">
    <property type="protein sequence ID" value="CAF1411997.1"/>
    <property type="molecule type" value="Genomic_DNA"/>
</dbReference>
<dbReference type="Pfam" id="PF00160">
    <property type="entry name" value="Pro_isomerase"/>
    <property type="match status" value="1"/>
</dbReference>
<dbReference type="Proteomes" id="UP000663877">
    <property type="component" value="Unassembled WGS sequence"/>
</dbReference>
<gene>
    <name evidence="7" type="ORF">BJG266_LOCUS29435</name>
    <name evidence="8" type="ORF">QVE165_LOCUS37569</name>
</gene>
<feature type="compositionally biased region" description="Basic and acidic residues" evidence="5">
    <location>
        <begin position="346"/>
        <end position="409"/>
    </location>
</feature>
<organism evidence="7 10">
    <name type="scientific">Adineta steineri</name>
    <dbReference type="NCBI Taxonomy" id="433720"/>
    <lineage>
        <taxon>Eukaryota</taxon>
        <taxon>Metazoa</taxon>
        <taxon>Spiralia</taxon>
        <taxon>Gnathifera</taxon>
        <taxon>Rotifera</taxon>
        <taxon>Eurotatoria</taxon>
        <taxon>Bdelloidea</taxon>
        <taxon>Adinetida</taxon>
        <taxon>Adinetidae</taxon>
        <taxon>Adineta</taxon>
    </lineage>
</organism>
<dbReference type="PANTHER" id="PTHR11071">
    <property type="entry name" value="PEPTIDYL-PROLYL CIS-TRANS ISOMERASE"/>
    <property type="match status" value="1"/>
</dbReference>
<dbReference type="PANTHER" id="PTHR11071:SF565">
    <property type="entry name" value="MOCA-CYP, ISOFORM A"/>
    <property type="match status" value="1"/>
</dbReference>
<feature type="compositionally biased region" description="Polar residues" evidence="5">
    <location>
        <begin position="415"/>
        <end position="429"/>
    </location>
</feature>
<feature type="compositionally biased region" description="Basic residues" evidence="5">
    <location>
        <begin position="332"/>
        <end position="345"/>
    </location>
</feature>
<dbReference type="SUPFAM" id="SSF50891">
    <property type="entry name" value="Cyclophilin-like"/>
    <property type="match status" value="1"/>
</dbReference>
<feature type="region of interest" description="Disordered" evidence="5">
    <location>
        <begin position="182"/>
        <end position="770"/>
    </location>
</feature>
<dbReference type="PROSITE" id="PS00170">
    <property type="entry name" value="CSA_PPIASE_1"/>
    <property type="match status" value="1"/>
</dbReference>
<feature type="non-terminal residue" evidence="7">
    <location>
        <position position="770"/>
    </location>
</feature>
<keyword evidence="3" id="KW-0697">Rotamase</keyword>
<dbReference type="AlphaFoldDB" id="A0A814ZTF6"/>
<proteinExistence type="predicted"/>
<feature type="compositionally biased region" description="Low complexity" evidence="5">
    <location>
        <begin position="599"/>
        <end position="608"/>
    </location>
</feature>
<feature type="compositionally biased region" description="Basic and acidic residues" evidence="5">
    <location>
        <begin position="643"/>
        <end position="652"/>
    </location>
</feature>
<feature type="compositionally biased region" description="Basic and acidic residues" evidence="5">
    <location>
        <begin position="484"/>
        <end position="494"/>
    </location>
</feature>
<dbReference type="PRINTS" id="PR00153">
    <property type="entry name" value="CSAPPISMRASE"/>
</dbReference>
<comment type="caution">
    <text evidence="7">The sequence shown here is derived from an EMBL/GenBank/DDBJ whole genome shotgun (WGS) entry which is preliminary data.</text>
</comment>
<feature type="compositionally biased region" description="Basic and acidic residues" evidence="5">
    <location>
        <begin position="609"/>
        <end position="619"/>
    </location>
</feature>
<sequence>MTSRFRCFFDIKIDGNEAGRIVFELFNDTCPRTCENFRCLCTGEKGRGLTLYKKLYYKGCQFHRVVKDFMIQAGDFTEGNGTGGESIYGGTFADENFQIKHDRPYLLSMANRGPNTNGSQFFITTADASYLDGKHVVFGHVVAGQSVVDEIENLPVDSNNSRPLKDVVISHCGQLVLISKNNKQKKRKISTGGESDNHAESGSDSSSSDDQKKKKKSKHKKKEKHRRKKEDKRLAKLAAAAAAAEEENESDQQLNKTDEKSNELSGRDMMGLKTTIDPDEIPEIPAHKFLLRPNANDNNETTNTRTNNNRSSKKIDSSGRPVKGRGFMRYTGKSRSRSRTPPHWRHAIEDRNRFSDRNEFRKQDINENIENDHKRKRVDEEKHDNNREDRYSRRNDRRKDDHRSSESSRHKYQRKSTSPDQQQQRSNNIKQKENDTSNIIRKTPSPSNRHSSRNRSPLSSSTNDQHQKKDSRSHRRHHSPSPIHDQHSTKETRSRQQPSSHSSYHRRSKTPPPPPSRVRSPSPIIEKKDSRSFVRRSKSPPPSRVRSPSPVIEKKDSRSFIRRSKSPPPPSRVRSPSPIIEKKDSRSFVRRSKSPPPSSFRIRSPSPKIDQHKTKDSFRSRHRHSKTPPSSSTRARSPSPVIEQRENKDSHSRLRRSKTPPPSGSRVRSPLPVIDKNENNISQSHQQENTNTAPSSSTKRRKRWENEEEFNERQTLAQAAQRTSLEDELRMIAQSSAEQLEPSNQFTNIPAQSQGSTTIASKSKWDDEDD</sequence>
<feature type="compositionally biased region" description="Low complexity" evidence="5">
    <location>
        <begin position="294"/>
        <end position="309"/>
    </location>
</feature>
<dbReference type="InterPro" id="IPR029000">
    <property type="entry name" value="Cyclophilin-like_dom_sf"/>
</dbReference>
<dbReference type="CDD" id="cd01926">
    <property type="entry name" value="cyclophilin_ABH_like"/>
    <property type="match status" value="1"/>
</dbReference>
<keyword evidence="9" id="KW-1185">Reference proteome</keyword>
<dbReference type="GO" id="GO:0006457">
    <property type="term" value="P:protein folding"/>
    <property type="evidence" value="ECO:0007669"/>
    <property type="project" value="InterPro"/>
</dbReference>
<evidence type="ECO:0000256" key="5">
    <source>
        <dbReference type="SAM" id="MobiDB-lite"/>
    </source>
</evidence>
<name>A0A814ZTF6_9BILA</name>
<feature type="domain" description="PPIase cyclophilin-type" evidence="6">
    <location>
        <begin position="8"/>
        <end position="174"/>
    </location>
</feature>
<evidence type="ECO:0000256" key="1">
    <source>
        <dbReference type="ARBA" id="ARBA00000971"/>
    </source>
</evidence>
<dbReference type="FunFam" id="2.40.100.10:FF:000005">
    <property type="entry name" value="Peptidyl-prolyl cis-trans isomerase G"/>
    <property type="match status" value="1"/>
</dbReference>
<evidence type="ECO:0000256" key="4">
    <source>
        <dbReference type="ARBA" id="ARBA00023235"/>
    </source>
</evidence>
<feature type="compositionally biased region" description="Polar residues" evidence="5">
    <location>
        <begin position="679"/>
        <end position="697"/>
    </location>
</feature>
<dbReference type="OrthoDB" id="10052092at2759"/>
<feature type="compositionally biased region" description="Polar residues" evidence="5">
    <location>
        <begin position="733"/>
        <end position="761"/>
    </location>
</feature>
<feature type="compositionally biased region" description="Basic residues" evidence="5">
    <location>
        <begin position="213"/>
        <end position="230"/>
    </location>
</feature>
<dbReference type="EC" id="5.2.1.8" evidence="2"/>
<dbReference type="InterPro" id="IPR002130">
    <property type="entry name" value="Cyclophilin-type_PPIase_dom"/>
</dbReference>
<feature type="compositionally biased region" description="Low complexity" evidence="5">
    <location>
        <begin position="444"/>
        <end position="463"/>
    </location>
</feature>
<evidence type="ECO:0000259" key="6">
    <source>
        <dbReference type="PROSITE" id="PS50072"/>
    </source>
</evidence>
<dbReference type="GO" id="GO:0003755">
    <property type="term" value="F:peptidyl-prolyl cis-trans isomerase activity"/>
    <property type="evidence" value="ECO:0007669"/>
    <property type="project" value="UniProtKB-KW"/>
</dbReference>
<feature type="compositionally biased region" description="Basic and acidic residues" evidence="5">
    <location>
        <begin position="256"/>
        <end position="266"/>
    </location>
</feature>